<protein>
    <submittedName>
        <fullName evidence="2">Uncharacterized protein</fullName>
    </submittedName>
</protein>
<dbReference type="OrthoDB" id="2575404at2759"/>
<dbReference type="VEuPathDB" id="FungiDB:CGB_M0090C"/>
<feature type="region of interest" description="Disordered" evidence="1">
    <location>
        <begin position="99"/>
        <end position="154"/>
    </location>
</feature>
<name>E6REY4_CRYGW</name>
<dbReference type="GeneID" id="10186006"/>
<reference evidence="2 3" key="1">
    <citation type="journal article" date="2011" name="MBio">
        <title>Genome variation in Cryptococcus gattii, an emerging pathogen of immunocompetent hosts.</title>
        <authorList>
            <person name="D'Souza C.A."/>
            <person name="Kronstad J.W."/>
            <person name="Taylor G."/>
            <person name="Warren R."/>
            <person name="Yuen M."/>
            <person name="Hu G."/>
            <person name="Jung W.H."/>
            <person name="Sham A."/>
            <person name="Kidd S.E."/>
            <person name="Tangen K."/>
            <person name="Lee N."/>
            <person name="Zeilmaker T."/>
            <person name="Sawkins J."/>
            <person name="McVicker G."/>
            <person name="Shah S."/>
            <person name="Gnerre S."/>
            <person name="Griggs A."/>
            <person name="Zeng Q."/>
            <person name="Bartlett K."/>
            <person name="Li W."/>
            <person name="Wang X."/>
            <person name="Heitman J."/>
            <person name="Stajich J.E."/>
            <person name="Fraser J.A."/>
            <person name="Meyer W."/>
            <person name="Carter D."/>
            <person name="Schein J."/>
            <person name="Krzywinski M."/>
            <person name="Kwon-Chung K.J."/>
            <person name="Varma A."/>
            <person name="Wang J."/>
            <person name="Brunham R."/>
            <person name="Fyfe M."/>
            <person name="Ouellette B.F."/>
            <person name="Siddiqui A."/>
            <person name="Marra M."/>
            <person name="Jones S."/>
            <person name="Holt R."/>
            <person name="Birren B.W."/>
            <person name="Galagan J.E."/>
            <person name="Cuomo C.A."/>
        </authorList>
    </citation>
    <scope>NUCLEOTIDE SEQUENCE [LARGE SCALE GENOMIC DNA]</scope>
    <source>
        <strain evidence="3">WM276 / ATCC MYA-4071</strain>
    </source>
</reference>
<keyword evidence="3" id="KW-1185">Reference proteome</keyword>
<evidence type="ECO:0000313" key="2">
    <source>
        <dbReference type="EMBL" id="ADV25442.1"/>
    </source>
</evidence>
<dbReference type="RefSeq" id="XP_003197229.1">
    <property type="nucleotide sequence ID" value="XM_003197181.1"/>
</dbReference>
<evidence type="ECO:0000256" key="1">
    <source>
        <dbReference type="SAM" id="MobiDB-lite"/>
    </source>
</evidence>
<proteinExistence type="predicted"/>
<accession>E6REY4</accession>
<dbReference type="HOGENOM" id="CLU_1704162_0_0_1"/>
<feature type="compositionally biased region" description="Polar residues" evidence="1">
    <location>
        <begin position="145"/>
        <end position="154"/>
    </location>
</feature>
<dbReference type="EMBL" id="CP000298">
    <property type="protein sequence ID" value="ADV25442.1"/>
    <property type="molecule type" value="Genomic_DNA"/>
</dbReference>
<dbReference type="Proteomes" id="UP000007805">
    <property type="component" value="Chromosome M"/>
</dbReference>
<organism evidence="2 3">
    <name type="scientific">Cryptococcus gattii serotype B (strain WM276 / ATCC MYA-4071)</name>
    <name type="common">Filobasidiella gattii</name>
    <name type="synonym">Cryptococcus bacillisporus</name>
    <dbReference type="NCBI Taxonomy" id="367775"/>
    <lineage>
        <taxon>Eukaryota</taxon>
        <taxon>Fungi</taxon>
        <taxon>Dikarya</taxon>
        <taxon>Basidiomycota</taxon>
        <taxon>Agaricomycotina</taxon>
        <taxon>Tremellomycetes</taxon>
        <taxon>Tremellales</taxon>
        <taxon>Cryptococcaceae</taxon>
        <taxon>Cryptococcus</taxon>
        <taxon>Cryptococcus gattii species complex</taxon>
    </lineage>
</organism>
<gene>
    <name evidence="2" type="ordered locus">CGB_M0090C</name>
</gene>
<evidence type="ECO:0000313" key="3">
    <source>
        <dbReference type="Proteomes" id="UP000007805"/>
    </source>
</evidence>
<reference key="2">
    <citation type="journal article" date="2011" name="MBio">
        <title>Genome variation in Cryptococcus gattii, an emerging pathogen of immunocompetent hosts.</title>
        <authorList>
            <person name="D'Souza C.A."/>
            <person name="Kronstad J.W."/>
            <person name="Taylor G."/>
            <person name="Warren R."/>
            <person name="Yuen M."/>
            <person name="Hu G."/>
            <person name="Jung W.H."/>
            <person name="Sham A."/>
            <person name="Kidd S.E."/>
            <person name="Tangen K."/>
            <person name="Lee N."/>
            <person name="Zeilmaker T."/>
            <person name="Sawkins J."/>
            <person name="McVicker G."/>
            <person name="Shah S."/>
            <person name="Gnerre S."/>
            <person name="Griggs A."/>
            <person name="Zeng Q."/>
            <person name="Bartlett K."/>
            <person name="Li W."/>
            <person name="Wang X."/>
            <person name="Heitman J."/>
            <person name="Stajich J.E."/>
            <person name="Fraser J.A."/>
            <person name="Meyer W."/>
            <person name="Carter D."/>
            <person name="Schein J."/>
            <person name="Krzywinski M."/>
            <person name="Kwong-Chung K.J."/>
            <person name="Varma A."/>
            <person name="Wang J."/>
            <person name="Brunham R."/>
            <person name="Fyfe M."/>
            <person name="Ouellette B.F.F."/>
            <person name="Siddiqui A."/>
            <person name="Marra M."/>
            <person name="Jones S."/>
            <person name="Holt R."/>
            <person name="Birren B.W."/>
            <person name="Galagan J.E."/>
            <person name="Cuomo C.A."/>
        </authorList>
    </citation>
    <scope>NUCLEOTIDE SEQUENCE</scope>
    <source>
        <strain>WM276</strain>
    </source>
</reference>
<dbReference type="KEGG" id="cgi:CGB_M0090C"/>
<sequence length="154" mass="16614">MRTRQTEGSEAENTLGKKLSHLPARFGGLGLLSFTDVAPLAYKAAASQADKHLSNIFGLDLPDEAPTPNQRELCSSTRFDYRTKRFQLVSTIAHWSDPQWQSAPSAVPTLDSAMTTSVDPETPGHNDATTQSTGSSAMGCRASKGQWSRSSPEC</sequence>
<dbReference type="AlphaFoldDB" id="E6REY4"/>
<feature type="compositionally biased region" description="Polar residues" evidence="1">
    <location>
        <begin position="127"/>
        <end position="136"/>
    </location>
</feature>